<sequence length="515" mass="57657">MSEARTSFENIILATKPYFSAKGEVRLGKSGIGWKPISEQDIISVKSAEIMGVSKETGLLAIQAADIKRIIWQKVARGYGIRILLSNGSMHRLENFDNDSFDELKTSVSKYFHGIHLETRDMSVKGWNWGKTDFEGTNLTFKVDNKPMFDIPMEAVTNSNLAGKNEVSLEIKGADRVQAGTKRKLHVDELVEIRFYVPGTAPVDPDQPANDGSDGENEGSTGTSAAQVFYETVKSKADIGQIIGSSIVTFNEVLCLTPRGRYTIDMFKNFLRLRGKTYDYKILFDHISRLFLVTKPDGLHVILVISLSPPIRQGQTRYPYLVFQFLKDDEKQVVLNLDNEQLQQEYNGSLRKRYDEPLYKIVSELFCKLTNKHLNIPDSYETVHGANGVKCSLKANEGLLYPLDKGLLFVPKPTQFFPYSEISSIVFTSREEYNNLFDYLKENGVSVISDGSESGGAKKGYAELSDSDDDGVAGKYADNDDEGDSSPDEDFVAHSESEVGEEFNEDYETDEDPES</sequence>
<keyword evidence="7 9" id="KW-0234">DNA repair</keyword>
<dbReference type="CDD" id="cd13230">
    <property type="entry name" value="PH1_SSRP1-like"/>
    <property type="match status" value="1"/>
</dbReference>
<dbReference type="Pfam" id="PF21103">
    <property type="entry name" value="PH1_SSRP1-like"/>
    <property type="match status" value="1"/>
</dbReference>
<dbReference type="GO" id="GO:0003677">
    <property type="term" value="F:DNA binding"/>
    <property type="evidence" value="ECO:0007669"/>
    <property type="project" value="InterPro"/>
</dbReference>
<dbReference type="Pfam" id="PF17292">
    <property type="entry name" value="POB3_N"/>
    <property type="match status" value="1"/>
</dbReference>
<evidence type="ECO:0000313" key="13">
    <source>
        <dbReference type="Proteomes" id="UP000187455"/>
    </source>
</evidence>
<dbReference type="InterPro" id="IPR000969">
    <property type="entry name" value="SSRP1/POB3"/>
</dbReference>
<dbReference type="EMBL" id="LSSL01000689">
    <property type="protein sequence ID" value="OLY83941.1"/>
    <property type="molecule type" value="Genomic_DNA"/>
</dbReference>
<dbReference type="SUPFAM" id="SSF50729">
    <property type="entry name" value="PH domain-like"/>
    <property type="match status" value="1"/>
</dbReference>
<evidence type="ECO:0000256" key="2">
    <source>
        <dbReference type="ARBA" id="ARBA00022454"/>
    </source>
</evidence>
<evidence type="ECO:0000256" key="4">
    <source>
        <dbReference type="ARBA" id="ARBA00022763"/>
    </source>
</evidence>
<comment type="caution">
    <text evidence="12">The sequence shown here is derived from an EMBL/GenBank/DDBJ whole genome shotgun (WGS) entry which is preliminary data.</text>
</comment>
<evidence type="ECO:0000256" key="5">
    <source>
        <dbReference type="ARBA" id="ARBA00023015"/>
    </source>
</evidence>
<keyword evidence="4 9" id="KW-0227">DNA damage</keyword>
<dbReference type="InterPro" id="IPR013719">
    <property type="entry name" value="RTT106/SPT16-like_middle_dom"/>
</dbReference>
<dbReference type="Pfam" id="PF08512">
    <property type="entry name" value="Rttp106-like_middle"/>
    <property type="match status" value="1"/>
</dbReference>
<accession>A0A1R0H484</accession>
<evidence type="ECO:0000256" key="6">
    <source>
        <dbReference type="ARBA" id="ARBA00023163"/>
    </source>
</evidence>
<dbReference type="AlphaFoldDB" id="A0A1R0H484"/>
<keyword evidence="8 9" id="KW-0539">Nucleus</keyword>
<keyword evidence="2 9" id="KW-0158">Chromosome</keyword>
<organism evidence="12 13">
    <name type="scientific">Smittium mucronatum</name>
    <dbReference type="NCBI Taxonomy" id="133383"/>
    <lineage>
        <taxon>Eukaryota</taxon>
        <taxon>Fungi</taxon>
        <taxon>Fungi incertae sedis</taxon>
        <taxon>Zoopagomycota</taxon>
        <taxon>Kickxellomycotina</taxon>
        <taxon>Harpellomycetes</taxon>
        <taxon>Harpellales</taxon>
        <taxon>Legeriomycetaceae</taxon>
        <taxon>Smittium</taxon>
    </lineage>
</organism>
<keyword evidence="3 9" id="KW-0235">DNA replication</keyword>
<dbReference type="Gene3D" id="2.30.29.150">
    <property type="match status" value="1"/>
</dbReference>
<dbReference type="GO" id="GO:0042393">
    <property type="term" value="F:histone binding"/>
    <property type="evidence" value="ECO:0007669"/>
    <property type="project" value="TreeGrafter"/>
</dbReference>
<dbReference type="Gene3D" id="2.30.29.220">
    <property type="entry name" value="Structure-specific recognition protein (SSRP1)"/>
    <property type="match status" value="1"/>
</dbReference>
<dbReference type="FunFam" id="2.30.29.150:FF:000001">
    <property type="entry name" value="Fact complex subunit ssrp1"/>
    <property type="match status" value="1"/>
</dbReference>
<evidence type="ECO:0000256" key="3">
    <source>
        <dbReference type="ARBA" id="ARBA00022705"/>
    </source>
</evidence>
<dbReference type="GO" id="GO:0006281">
    <property type="term" value="P:DNA repair"/>
    <property type="evidence" value="ECO:0007669"/>
    <property type="project" value="UniProtKB-KW"/>
</dbReference>
<comment type="subcellular location">
    <subcellularLocation>
        <location evidence="9">Nucleus</location>
    </subcellularLocation>
    <subcellularLocation>
        <location evidence="9">Chromosome</location>
    </subcellularLocation>
</comment>
<protein>
    <recommendedName>
        <fullName evidence="9">FACT complex subunit POB3</fullName>
    </recommendedName>
</protein>
<feature type="region of interest" description="Disordered" evidence="10">
    <location>
        <begin position="199"/>
        <end position="222"/>
    </location>
</feature>
<dbReference type="GO" id="GO:0031491">
    <property type="term" value="F:nucleosome binding"/>
    <property type="evidence" value="ECO:0007669"/>
    <property type="project" value="TreeGrafter"/>
</dbReference>
<dbReference type="GO" id="GO:0035101">
    <property type="term" value="C:FACT complex"/>
    <property type="evidence" value="ECO:0007669"/>
    <property type="project" value="TreeGrafter"/>
</dbReference>
<dbReference type="PANTHER" id="PTHR45849">
    <property type="entry name" value="FACT COMPLEX SUBUNIT SSRP1"/>
    <property type="match status" value="1"/>
</dbReference>
<evidence type="ECO:0000256" key="1">
    <source>
        <dbReference type="ARBA" id="ARBA00010060"/>
    </source>
</evidence>
<dbReference type="STRING" id="133383.A0A1R0H484"/>
<evidence type="ECO:0000313" key="12">
    <source>
        <dbReference type="EMBL" id="OLY83941.1"/>
    </source>
</evidence>
<dbReference type="GO" id="GO:0006260">
    <property type="term" value="P:DNA replication"/>
    <property type="evidence" value="ECO:0007669"/>
    <property type="project" value="UniProtKB-KW"/>
</dbReference>
<dbReference type="OrthoDB" id="498543at2759"/>
<dbReference type="SMART" id="SM01287">
    <property type="entry name" value="Rtt106"/>
    <property type="match status" value="1"/>
</dbReference>
<evidence type="ECO:0000256" key="8">
    <source>
        <dbReference type="ARBA" id="ARBA00023242"/>
    </source>
</evidence>
<feature type="compositionally biased region" description="Acidic residues" evidence="10">
    <location>
        <begin position="498"/>
        <end position="515"/>
    </location>
</feature>
<dbReference type="InterPro" id="IPR038167">
    <property type="entry name" value="SSRP1_sf"/>
</dbReference>
<dbReference type="Gene3D" id="2.30.29.30">
    <property type="entry name" value="Pleckstrin-homology domain (PH domain)/Phosphotyrosine-binding domain (PTB)"/>
    <property type="match status" value="2"/>
</dbReference>
<evidence type="ECO:0000259" key="11">
    <source>
        <dbReference type="SMART" id="SM01287"/>
    </source>
</evidence>
<dbReference type="Proteomes" id="UP000187455">
    <property type="component" value="Unassembled WGS sequence"/>
</dbReference>
<feature type="compositionally biased region" description="Acidic residues" evidence="10">
    <location>
        <begin position="479"/>
        <end position="490"/>
    </location>
</feature>
<feature type="region of interest" description="Disordered" evidence="10">
    <location>
        <begin position="451"/>
        <end position="515"/>
    </location>
</feature>
<keyword evidence="5 9" id="KW-0805">Transcription regulation</keyword>
<dbReference type="InterPro" id="IPR011993">
    <property type="entry name" value="PH-like_dom_sf"/>
</dbReference>
<proteinExistence type="inferred from homology"/>
<dbReference type="PRINTS" id="PR00887">
    <property type="entry name" value="SSRCOGNITION"/>
</dbReference>
<dbReference type="InterPro" id="IPR035417">
    <property type="entry name" value="SSRP1/POB3_N"/>
</dbReference>
<keyword evidence="6 9" id="KW-0804">Transcription</keyword>
<comment type="function">
    <text evidence="9">Component of the FACT complex, a general chromatin factor that acts to reorganize nucleosomes. The FACT complex is involved in multiple processes that require DNA as a template such as mRNA elongation, DNA replication and DNA repair. During transcription elongation the FACT complex acts as a histone chaperone that both destabilizes and restores nucleosomal structure. It facilitates the passage of RNA polymerase II and transcription by promoting the dissociation of one histone H2A-H2B dimer from the nucleosome, then subsequently promotes the reestablishment of the nucleosome following the passage of RNA polymerase II.</text>
</comment>
<dbReference type="Pfam" id="PF03531">
    <property type="entry name" value="SSrecog"/>
    <property type="match status" value="1"/>
</dbReference>
<evidence type="ECO:0000256" key="7">
    <source>
        <dbReference type="ARBA" id="ARBA00023204"/>
    </source>
</evidence>
<evidence type="ECO:0000256" key="9">
    <source>
        <dbReference type="RuleBase" id="RU364013"/>
    </source>
</evidence>
<dbReference type="InterPro" id="IPR024954">
    <property type="entry name" value="SSRP1_DD"/>
</dbReference>
<reference evidence="12 13" key="1">
    <citation type="journal article" date="2016" name="Mol. Biol. Evol.">
        <title>Genome-Wide Survey of Gut Fungi (Harpellales) Reveals the First Horizontally Transferred Ubiquitin Gene from a Mosquito Host.</title>
        <authorList>
            <person name="Wang Y."/>
            <person name="White M.M."/>
            <person name="Kvist S."/>
            <person name="Moncalvo J.M."/>
        </authorList>
    </citation>
    <scope>NUCLEOTIDE SEQUENCE [LARGE SCALE GENOMIC DNA]</scope>
    <source>
        <strain evidence="12 13">ALG-7-W6</strain>
    </source>
</reference>
<feature type="domain" description="Histone chaperone RTT106/FACT complex subunit SPT16-like middle" evidence="11">
    <location>
        <begin position="386"/>
        <end position="450"/>
    </location>
</feature>
<keyword evidence="13" id="KW-1185">Reference proteome</keyword>
<comment type="similarity">
    <text evidence="1 9">Belongs to the SSRP1 family.</text>
</comment>
<name>A0A1R0H484_9FUNG</name>
<dbReference type="InterPro" id="IPR050454">
    <property type="entry name" value="RTT106/SSRP1_HistChap/FACT"/>
</dbReference>
<evidence type="ECO:0000256" key="10">
    <source>
        <dbReference type="SAM" id="MobiDB-lite"/>
    </source>
</evidence>
<gene>
    <name evidence="12" type="ORF">AYI68_g1908</name>
</gene>
<dbReference type="InterPro" id="IPR048993">
    <property type="entry name" value="SSRP1-like_PH1"/>
</dbReference>
<dbReference type="PANTHER" id="PTHR45849:SF1">
    <property type="entry name" value="FACT COMPLEX SUBUNIT SSRP1"/>
    <property type="match status" value="1"/>
</dbReference>